<feature type="region of interest" description="Disordered" evidence="11">
    <location>
        <begin position="705"/>
        <end position="725"/>
    </location>
</feature>
<dbReference type="GO" id="GO:0003682">
    <property type="term" value="F:chromatin binding"/>
    <property type="evidence" value="ECO:0007669"/>
    <property type="project" value="TreeGrafter"/>
</dbReference>
<dbReference type="PROSITE" id="PS00633">
    <property type="entry name" value="BROMODOMAIN_1"/>
    <property type="match status" value="1"/>
</dbReference>
<dbReference type="InterPro" id="IPR003959">
    <property type="entry name" value="ATPase_AAA_core"/>
</dbReference>
<feature type="compositionally biased region" description="Basic residues" evidence="11">
    <location>
        <begin position="597"/>
        <end position="610"/>
    </location>
</feature>
<dbReference type="GO" id="GO:0003689">
    <property type="term" value="F:DNA clamp loader activity"/>
    <property type="evidence" value="ECO:0007669"/>
    <property type="project" value="TreeGrafter"/>
</dbReference>
<keyword evidence="14" id="KW-1185">Reference proteome</keyword>
<dbReference type="EMBL" id="AZIL01000117">
    <property type="protein sequence ID" value="EWM29726.1"/>
    <property type="molecule type" value="Genomic_DNA"/>
</dbReference>
<dbReference type="Pfam" id="PF00004">
    <property type="entry name" value="AAA"/>
    <property type="match status" value="1"/>
</dbReference>
<evidence type="ECO:0000256" key="9">
    <source>
        <dbReference type="PROSITE-ProRule" id="PRU00035"/>
    </source>
</evidence>
<evidence type="ECO:0000256" key="4">
    <source>
        <dbReference type="ARBA" id="ARBA00022763"/>
    </source>
</evidence>
<feature type="domain" description="Bromo" evidence="12">
    <location>
        <begin position="81"/>
        <end position="145"/>
    </location>
</feature>
<dbReference type="InterPro" id="IPR036427">
    <property type="entry name" value="Bromodomain-like_sf"/>
</dbReference>
<keyword evidence="7" id="KW-0539">Nucleus</keyword>
<feature type="region of interest" description="Disordered" evidence="11">
    <location>
        <begin position="272"/>
        <end position="318"/>
    </location>
</feature>
<feature type="region of interest" description="Disordered" evidence="11">
    <location>
        <begin position="1"/>
        <end position="36"/>
    </location>
</feature>
<feature type="region of interest" description="Disordered" evidence="11">
    <location>
        <begin position="463"/>
        <end position="485"/>
    </location>
</feature>
<reference evidence="13 14" key="1">
    <citation type="journal article" date="2014" name="Mol. Plant">
        <title>Chromosome Scale Genome Assembly and Transcriptome Profiling of Nannochloropsis gaditana in Nitrogen Depletion.</title>
        <authorList>
            <person name="Corteggiani Carpinelli E."/>
            <person name="Telatin A."/>
            <person name="Vitulo N."/>
            <person name="Forcato C."/>
            <person name="D'Angelo M."/>
            <person name="Schiavon R."/>
            <person name="Vezzi A."/>
            <person name="Giacometti G.M."/>
            <person name="Morosinotto T."/>
            <person name="Valle G."/>
        </authorList>
    </citation>
    <scope>NUCLEOTIDE SEQUENCE [LARGE SCALE GENOMIC DNA]</scope>
    <source>
        <strain evidence="13 14">B-31</strain>
    </source>
</reference>
<dbReference type="OrthoDB" id="9996895at2759"/>
<feature type="coiled-coil region" evidence="10">
    <location>
        <begin position="1183"/>
        <end position="1210"/>
    </location>
</feature>
<dbReference type="InterPro" id="IPR018359">
    <property type="entry name" value="Bromodomain_CS"/>
</dbReference>
<evidence type="ECO:0000256" key="6">
    <source>
        <dbReference type="ARBA" id="ARBA00023117"/>
    </source>
</evidence>
<evidence type="ECO:0000256" key="3">
    <source>
        <dbReference type="ARBA" id="ARBA00022741"/>
    </source>
</evidence>
<dbReference type="SUPFAM" id="SSF81296">
    <property type="entry name" value="E set domains"/>
    <property type="match status" value="1"/>
</dbReference>
<keyword evidence="8" id="KW-0131">Cell cycle</keyword>
<evidence type="ECO:0000256" key="1">
    <source>
        <dbReference type="ARBA" id="ARBA00004123"/>
    </source>
</evidence>
<organism evidence="13 14">
    <name type="scientific">Nannochloropsis gaditana</name>
    <dbReference type="NCBI Taxonomy" id="72520"/>
    <lineage>
        <taxon>Eukaryota</taxon>
        <taxon>Sar</taxon>
        <taxon>Stramenopiles</taxon>
        <taxon>Ochrophyta</taxon>
        <taxon>Eustigmatophyceae</taxon>
        <taxon>Eustigmatales</taxon>
        <taxon>Monodopsidaceae</taxon>
        <taxon>Nannochloropsis</taxon>
    </lineage>
</organism>
<dbReference type="SMART" id="SM00429">
    <property type="entry name" value="IPT"/>
    <property type="match status" value="1"/>
</dbReference>
<dbReference type="SMART" id="SM00297">
    <property type="entry name" value="BROMO"/>
    <property type="match status" value="1"/>
</dbReference>
<dbReference type="GO" id="GO:0000077">
    <property type="term" value="P:DNA damage checkpoint signaling"/>
    <property type="evidence" value="ECO:0007669"/>
    <property type="project" value="TreeGrafter"/>
</dbReference>
<dbReference type="GO" id="GO:0005524">
    <property type="term" value="F:ATP binding"/>
    <property type="evidence" value="ECO:0007669"/>
    <property type="project" value="UniProtKB-KW"/>
</dbReference>
<dbReference type="GO" id="GO:0016887">
    <property type="term" value="F:ATP hydrolysis activity"/>
    <property type="evidence" value="ECO:0007669"/>
    <property type="project" value="InterPro"/>
</dbReference>
<feature type="region of interest" description="Disordered" evidence="11">
    <location>
        <begin position="167"/>
        <end position="204"/>
    </location>
</feature>
<evidence type="ECO:0000313" key="14">
    <source>
        <dbReference type="Proteomes" id="UP000019335"/>
    </source>
</evidence>
<gene>
    <name evidence="13" type="ORF">Naga_100022g48</name>
</gene>
<dbReference type="InterPro" id="IPR004582">
    <property type="entry name" value="Checkpoint_prot_Rad17_Rad24"/>
</dbReference>
<dbReference type="Pfam" id="PF01833">
    <property type="entry name" value="TIG"/>
    <property type="match status" value="1"/>
</dbReference>
<proteinExistence type="inferred from homology"/>
<evidence type="ECO:0000256" key="10">
    <source>
        <dbReference type="SAM" id="Coils"/>
    </source>
</evidence>
<feature type="region of interest" description="Disordered" evidence="11">
    <location>
        <begin position="1217"/>
        <end position="1273"/>
    </location>
</feature>
<dbReference type="InterPro" id="IPR013783">
    <property type="entry name" value="Ig-like_fold"/>
</dbReference>
<dbReference type="PANTHER" id="PTHR12172">
    <property type="entry name" value="CELL CYCLE CHECKPOINT PROTEIN RAD17"/>
    <property type="match status" value="1"/>
</dbReference>
<dbReference type="CDD" id="cd00603">
    <property type="entry name" value="IPT_PCSR"/>
    <property type="match status" value="1"/>
</dbReference>
<keyword evidence="10" id="KW-0175">Coiled coil</keyword>
<dbReference type="InterPro" id="IPR027417">
    <property type="entry name" value="P-loop_NTPase"/>
</dbReference>
<dbReference type="PRINTS" id="PR00503">
    <property type="entry name" value="BROMODOMAIN"/>
</dbReference>
<dbReference type="GO" id="GO:0005634">
    <property type="term" value="C:nucleus"/>
    <property type="evidence" value="ECO:0007669"/>
    <property type="project" value="UniProtKB-SubCell"/>
</dbReference>
<feature type="compositionally biased region" description="Basic and acidic residues" evidence="11">
    <location>
        <begin position="466"/>
        <end position="475"/>
    </location>
</feature>
<dbReference type="Pfam" id="PF00439">
    <property type="entry name" value="Bromodomain"/>
    <property type="match status" value="1"/>
</dbReference>
<dbReference type="Gene3D" id="3.40.50.300">
    <property type="entry name" value="P-loop containing nucleotide triphosphate hydrolases"/>
    <property type="match status" value="1"/>
</dbReference>
<dbReference type="Gene3D" id="1.20.920.10">
    <property type="entry name" value="Bromodomain-like"/>
    <property type="match status" value="1"/>
</dbReference>
<dbReference type="Proteomes" id="UP000019335">
    <property type="component" value="Chromosome 2"/>
</dbReference>
<dbReference type="GO" id="GO:0006281">
    <property type="term" value="P:DNA repair"/>
    <property type="evidence" value="ECO:0007669"/>
    <property type="project" value="InterPro"/>
</dbReference>
<dbReference type="PROSITE" id="PS50014">
    <property type="entry name" value="BROMODOMAIN_2"/>
    <property type="match status" value="1"/>
</dbReference>
<comment type="subcellular location">
    <subcellularLocation>
        <location evidence="1">Nucleus</location>
    </subcellularLocation>
</comment>
<dbReference type="PANTHER" id="PTHR12172:SF1">
    <property type="entry name" value="P-LOOP CONTAINING NUCLEOSIDE TRIPHOSPHATE HYDROLASES SUPERFAMILY PROTEIN"/>
    <property type="match status" value="1"/>
</dbReference>
<evidence type="ECO:0000313" key="13">
    <source>
        <dbReference type="EMBL" id="EWM29726.1"/>
    </source>
</evidence>
<dbReference type="InterPro" id="IPR002909">
    <property type="entry name" value="IPT_dom"/>
</dbReference>
<protein>
    <submittedName>
        <fullName evidence="13">Atpase aaa domain containing 5</fullName>
    </submittedName>
</protein>
<keyword evidence="3" id="KW-0547">Nucleotide-binding</keyword>
<dbReference type="SUPFAM" id="SSF52540">
    <property type="entry name" value="P-loop containing nucleoside triphosphate hydrolases"/>
    <property type="match status" value="1"/>
</dbReference>
<accession>W7UAC4</accession>
<name>W7UAC4_9STRA</name>
<keyword evidence="5" id="KW-0067">ATP-binding</keyword>
<evidence type="ECO:0000259" key="12">
    <source>
        <dbReference type="PROSITE" id="PS50014"/>
    </source>
</evidence>
<dbReference type="SUPFAM" id="SSF47370">
    <property type="entry name" value="Bromodomain"/>
    <property type="match status" value="1"/>
</dbReference>
<comment type="caution">
    <text evidence="13">The sequence shown here is derived from an EMBL/GenBank/DDBJ whole genome shotgun (WGS) entry which is preliminary data.</text>
</comment>
<feature type="compositionally biased region" description="Basic and acidic residues" evidence="11">
    <location>
        <begin position="1230"/>
        <end position="1247"/>
    </location>
</feature>
<comment type="similarity">
    <text evidence="2">Belongs to the rad17/RAD24 family.</text>
</comment>
<evidence type="ECO:0000256" key="7">
    <source>
        <dbReference type="ARBA" id="ARBA00023242"/>
    </source>
</evidence>
<sequence length="1484" mass="165990">MRMGREKRVGGPNQPSLAIFFGKKPGRKKHETSQERVRDSNAEVFEVCPSRERIGTRVPRWRNRCMTLVERLLEEDEEGWFAGPVNAEQLGLDDYFRIVTEPMDLGTIKANLKEKAYVSPEAFARDVWLVFDNARRYNESPDHPVHQLAVALACSFGRAFNALFPRSGRSREEGGSPSRATPVPRRGGLAEGPERDGEGLEESDVEILPASGAGWSTKKPCEIDPPVSVGASIGEKLHPFFAKRTHNLSQRENFTTSLTAVSTKASITSALESDLPRTDAAGRSATGKGMLSGSRPTEETSCEESGATRSSQGRREMSDEELLAANDYFLSQALSKRKASLLRAHAEEVERRMRREWLESLNNGREMHPFFEKARAGSSGRSELRRSEGCISMQDERAWTCPLFPEVTHVHQEDDTEQQNAQVPADTICLGELLIPKLGAMPAFFGRDAGSLPLHASRCLVSEVTKTPEENRPSDAGEAEGASRGIMLRKADLNERGRSMLLPVSNSNAQHGAAESEQTVHSLASSAEIDAKVIRRHLKWMKRQRERGSSGVAAQWVDRYRPDEPDALVWPLRQAALSLQQWLEDWQEWRLTGSRGHSTKQKRKKRLHERSKRDAGDIDEGEWNDGEPRTTTLVCGPSGIGKSAVVYATAARLGFEVIEVNTSQLRSGVEIKKLFSEATQSQHIRQASSVCTFDQTTPAEQLWLTKSSKGANGPQKRKGAKQKDEDEVVWLEQPIPRSRSANRMTLILIEEVDLVFEEDVGFHRALREFMSSAKWPLVLTANHPPDWLSEMECCRTRTVLPCPTVTLALMLSMIWATEGLPGLPPEHFCALACSSRGDVRSAIMSLQMWSFDFSPNRQGNTGHQGAPYRSGASALSLLQTGKNVDFRKALKDQMLEQKRLQSRTHADCNQSLPEKHSIFGYHRPVVDCVHPLCGSHVGGTRITIRGRHFLQASDESAGAWAPVDVRLGSLACLHVKVLSDTEITAVTPALPRSLYPGQLPVIVTICRLVNSANTWQLACRACFRFQSERRPEDRNFPDLKLPGHHLKRWRSTRDETPTKQLQMKGKHVREKIQVETNVEGEEQYQVNADDQSENYEGQVKRRRVVLESESEDEEVERRYVQNDLPSSSPDAVVTDEVLDDKERGTATCETDILSHTDIRSQAQAVIAKREGPISYTRDERGDMEEISKEIDRIKVENEKLTEQLDVVRAEVPVGKTEEGRNVTGGAVRLQQEKDQDSKTEALDEDKGNNNWDTGEHGGLPDAGAQKHDQERSVATLPRRLWREVLRPPSRGASCVDTCALEILSDHADALSCCDLLETLTPGLDGDDYVQAPCSSLLRHAIPAKAISEENSPWPRGSGGGHEVSTLLQILLARRQRPVCFKEICFPPVDSTMMESLKRKRALDVVLALMPSCFSLRWPSRQDVQVDYTPLLRSMQVADRFRCFAVQDLGRGCRKKRTYWDRVLSIEMKHLEDDLVLLASDSPFS</sequence>
<evidence type="ECO:0000256" key="8">
    <source>
        <dbReference type="ARBA" id="ARBA00023306"/>
    </source>
</evidence>
<evidence type="ECO:0000256" key="11">
    <source>
        <dbReference type="SAM" id="MobiDB-lite"/>
    </source>
</evidence>
<evidence type="ECO:0000256" key="2">
    <source>
        <dbReference type="ARBA" id="ARBA00006168"/>
    </source>
</evidence>
<feature type="region of interest" description="Disordered" evidence="11">
    <location>
        <begin position="594"/>
        <end position="634"/>
    </location>
</feature>
<dbReference type="InterPro" id="IPR014756">
    <property type="entry name" value="Ig_E-set"/>
</dbReference>
<evidence type="ECO:0000256" key="5">
    <source>
        <dbReference type="ARBA" id="ARBA00022840"/>
    </source>
</evidence>
<dbReference type="Gene3D" id="2.60.40.10">
    <property type="entry name" value="Immunoglobulins"/>
    <property type="match status" value="1"/>
</dbReference>
<dbReference type="InterPro" id="IPR001487">
    <property type="entry name" value="Bromodomain"/>
</dbReference>
<dbReference type="GO" id="GO:0033314">
    <property type="term" value="P:mitotic DNA replication checkpoint signaling"/>
    <property type="evidence" value="ECO:0007669"/>
    <property type="project" value="TreeGrafter"/>
</dbReference>
<keyword evidence="6 9" id="KW-0103">Bromodomain</keyword>
<keyword evidence="4" id="KW-0227">DNA damage</keyword>